<feature type="compositionally biased region" description="Basic residues" evidence="2">
    <location>
        <begin position="223"/>
        <end position="235"/>
    </location>
</feature>
<name>A0A9P1DGI2_9DINO</name>
<evidence type="ECO:0000256" key="1">
    <source>
        <dbReference type="SAM" id="Coils"/>
    </source>
</evidence>
<reference evidence="3" key="1">
    <citation type="submission" date="2022-10" db="EMBL/GenBank/DDBJ databases">
        <authorList>
            <person name="Chen Y."/>
            <person name="Dougan E. K."/>
            <person name="Chan C."/>
            <person name="Rhodes N."/>
            <person name="Thang M."/>
        </authorList>
    </citation>
    <scope>NUCLEOTIDE SEQUENCE</scope>
</reference>
<dbReference type="EMBL" id="CAMXCT030004513">
    <property type="protein sequence ID" value="CAL4796709.1"/>
    <property type="molecule type" value="Genomic_DNA"/>
</dbReference>
<evidence type="ECO:0000256" key="2">
    <source>
        <dbReference type="SAM" id="MobiDB-lite"/>
    </source>
</evidence>
<dbReference type="Proteomes" id="UP001152797">
    <property type="component" value="Unassembled WGS sequence"/>
</dbReference>
<organism evidence="3">
    <name type="scientific">Cladocopium goreaui</name>
    <dbReference type="NCBI Taxonomy" id="2562237"/>
    <lineage>
        <taxon>Eukaryota</taxon>
        <taxon>Sar</taxon>
        <taxon>Alveolata</taxon>
        <taxon>Dinophyceae</taxon>
        <taxon>Suessiales</taxon>
        <taxon>Symbiodiniaceae</taxon>
        <taxon>Cladocopium</taxon>
    </lineage>
</organism>
<feature type="coiled-coil region" evidence="1">
    <location>
        <begin position="162"/>
        <end position="196"/>
    </location>
</feature>
<evidence type="ECO:0000313" key="4">
    <source>
        <dbReference type="EMBL" id="CAL4796709.1"/>
    </source>
</evidence>
<comment type="caution">
    <text evidence="3">The sequence shown here is derived from an EMBL/GenBank/DDBJ whole genome shotgun (WGS) entry which is preliminary data.</text>
</comment>
<feature type="coiled-coil region" evidence="1">
    <location>
        <begin position="16"/>
        <end position="43"/>
    </location>
</feature>
<accession>A0A9P1DGI2</accession>
<dbReference type="EMBL" id="CAMXCT010004513">
    <property type="protein sequence ID" value="CAI4009397.1"/>
    <property type="molecule type" value="Genomic_DNA"/>
</dbReference>
<feature type="region of interest" description="Disordered" evidence="2">
    <location>
        <begin position="198"/>
        <end position="259"/>
    </location>
</feature>
<keyword evidence="5" id="KW-1185">Reference proteome</keyword>
<gene>
    <name evidence="3" type="ORF">C1SCF055_LOCUS34762</name>
</gene>
<proteinExistence type="predicted"/>
<keyword evidence="1" id="KW-0175">Coiled coil</keyword>
<protein>
    <submittedName>
        <fullName evidence="3">Uncharacterized protein</fullName>
    </submittedName>
</protein>
<sequence>MLQNCEDMEEAGTAALAKVMLELQAAVKAKDIAEKERNSAEAKAAGDKARYDYNMAYEMEENEKQAILQKRHEEDMLEIRKELNQAKNDREKADIVAWQNGSRCDAQINQIIQVAGAFFRISDEAHAIASQAMSADRIEALEKALALSTAKLNAVYAIGGIARSKDEKERDLRAEIQQMEQDKQDTGKEMSRMRLELLGLQRDKDRRKVDEPQSGQMSSSSRQGRRGGKGTRKGTGHFLEIIDEEEDDLPETRSLETWP</sequence>
<feature type="coiled-coil region" evidence="1">
    <location>
        <begin position="69"/>
        <end position="96"/>
    </location>
</feature>
<feature type="compositionally biased region" description="Basic and acidic residues" evidence="2">
    <location>
        <begin position="198"/>
        <end position="211"/>
    </location>
</feature>
<feature type="compositionally biased region" description="Basic and acidic residues" evidence="2">
    <location>
        <begin position="250"/>
        <end position="259"/>
    </location>
</feature>
<reference evidence="4 5" key="2">
    <citation type="submission" date="2024-05" db="EMBL/GenBank/DDBJ databases">
        <authorList>
            <person name="Chen Y."/>
            <person name="Shah S."/>
            <person name="Dougan E. K."/>
            <person name="Thang M."/>
            <person name="Chan C."/>
        </authorList>
    </citation>
    <scope>NUCLEOTIDE SEQUENCE [LARGE SCALE GENOMIC DNA]</scope>
</reference>
<dbReference type="EMBL" id="CAMXCT020004513">
    <property type="protein sequence ID" value="CAL1162772.1"/>
    <property type="molecule type" value="Genomic_DNA"/>
</dbReference>
<evidence type="ECO:0000313" key="5">
    <source>
        <dbReference type="Proteomes" id="UP001152797"/>
    </source>
</evidence>
<evidence type="ECO:0000313" key="3">
    <source>
        <dbReference type="EMBL" id="CAI4009397.1"/>
    </source>
</evidence>
<dbReference type="AlphaFoldDB" id="A0A9P1DGI2"/>